<keyword evidence="3" id="KW-0285">Flavoprotein</keyword>
<evidence type="ECO:0000256" key="10">
    <source>
        <dbReference type="ARBA" id="ARBA00023004"/>
    </source>
</evidence>
<evidence type="ECO:0000256" key="11">
    <source>
        <dbReference type="ARBA" id="ARBA00023014"/>
    </source>
</evidence>
<evidence type="ECO:0000256" key="13">
    <source>
        <dbReference type="SAM" id="Phobius"/>
    </source>
</evidence>
<dbReference type="PANTHER" id="PTHR47354">
    <property type="entry name" value="NADH OXIDOREDUCTASE HCR"/>
    <property type="match status" value="1"/>
</dbReference>
<evidence type="ECO:0000313" key="15">
    <source>
        <dbReference type="EMBL" id="GAA1936200.1"/>
    </source>
</evidence>
<dbReference type="Proteomes" id="UP001501343">
    <property type="component" value="Unassembled WGS sequence"/>
</dbReference>
<comment type="cofactor">
    <cofactor evidence="1">
        <name>FAD</name>
        <dbReference type="ChEBI" id="CHEBI:57692"/>
    </cofactor>
</comment>
<feature type="domain" description="FAD-binding FR-type" evidence="14">
    <location>
        <begin position="205"/>
        <end position="311"/>
    </location>
</feature>
<dbReference type="PRINTS" id="PR00410">
    <property type="entry name" value="PHEHYDRXLASE"/>
</dbReference>
<dbReference type="InterPro" id="IPR017938">
    <property type="entry name" value="Riboflavin_synthase-like_b-brl"/>
</dbReference>
<dbReference type="InterPro" id="IPR013112">
    <property type="entry name" value="FAD-bd_8"/>
</dbReference>
<accession>A0ABN2PWG9</accession>
<keyword evidence="11" id="KW-0411">Iron-sulfur</keyword>
<dbReference type="InterPro" id="IPR050415">
    <property type="entry name" value="MRET"/>
</dbReference>
<proteinExistence type="predicted"/>
<evidence type="ECO:0000259" key="14">
    <source>
        <dbReference type="PROSITE" id="PS51384"/>
    </source>
</evidence>
<evidence type="ECO:0000256" key="7">
    <source>
        <dbReference type="ARBA" id="ARBA00022827"/>
    </source>
</evidence>
<comment type="subcellular location">
    <subcellularLocation>
        <location evidence="2">Membrane</location>
        <topology evidence="2">Multi-pass membrane protein</topology>
    </subcellularLocation>
</comment>
<reference evidence="15 16" key="1">
    <citation type="journal article" date="2019" name="Int. J. Syst. Evol. Microbiol.">
        <title>The Global Catalogue of Microorganisms (GCM) 10K type strain sequencing project: providing services to taxonomists for standard genome sequencing and annotation.</title>
        <authorList>
            <consortium name="The Broad Institute Genomics Platform"/>
            <consortium name="The Broad Institute Genome Sequencing Center for Infectious Disease"/>
            <person name="Wu L."/>
            <person name="Ma J."/>
        </authorList>
    </citation>
    <scope>NUCLEOTIDE SEQUENCE [LARGE SCALE GENOMIC DNA]</scope>
    <source>
        <strain evidence="15 16">JCM 14900</strain>
    </source>
</reference>
<evidence type="ECO:0000313" key="16">
    <source>
        <dbReference type="Proteomes" id="UP001501343"/>
    </source>
</evidence>
<keyword evidence="12 13" id="KW-0472">Membrane</keyword>
<dbReference type="PROSITE" id="PS51384">
    <property type="entry name" value="FAD_FR"/>
    <property type="match status" value="1"/>
</dbReference>
<dbReference type="Pfam" id="PF00175">
    <property type="entry name" value="NAD_binding_1"/>
    <property type="match status" value="1"/>
</dbReference>
<comment type="caution">
    <text evidence="15">The sequence shown here is derived from an EMBL/GenBank/DDBJ whole genome shotgun (WGS) entry which is preliminary data.</text>
</comment>
<keyword evidence="10" id="KW-0408">Iron</keyword>
<name>A0ABN2PWG9_9MICO</name>
<evidence type="ECO:0000256" key="4">
    <source>
        <dbReference type="ARBA" id="ARBA00022692"/>
    </source>
</evidence>
<dbReference type="EMBL" id="BAAAOF010000006">
    <property type="protein sequence ID" value="GAA1936200.1"/>
    <property type="molecule type" value="Genomic_DNA"/>
</dbReference>
<keyword evidence="7" id="KW-0274">FAD</keyword>
<keyword evidence="6" id="KW-0479">Metal-binding</keyword>
<evidence type="ECO:0000256" key="5">
    <source>
        <dbReference type="ARBA" id="ARBA00022714"/>
    </source>
</evidence>
<dbReference type="Gene3D" id="2.40.30.10">
    <property type="entry name" value="Translation factors"/>
    <property type="match status" value="1"/>
</dbReference>
<dbReference type="Gene3D" id="3.40.50.80">
    <property type="entry name" value="Nucleotide-binding domain of ferredoxin-NADP reductase (FNR) module"/>
    <property type="match status" value="1"/>
</dbReference>
<feature type="transmembrane region" description="Helical" evidence="13">
    <location>
        <begin position="83"/>
        <end position="101"/>
    </location>
</feature>
<feature type="transmembrane region" description="Helical" evidence="13">
    <location>
        <begin position="180"/>
        <end position="200"/>
    </location>
</feature>
<sequence>MLRRRTRLAFAIWVGLYVALAVLPLAFAFISLDPGRGFWINFSVALGFVGLALFGLQFVIAARSAFIVHPVGMDVVLGHHRQMAYVATLFVFAHPIILFVFDPRFLGLLDVFTSPLRAKFAVLSWAALLVLIVLSVLRQRLRVTYAAWQVSHAILALLVVTSALAHVVLVGYYVREWWEQALWIAYSVAFIAVGVWVRIVKPLQRRRRRWSVENVEHGTRDTTTVTIRLEDPRSYGGHGFRFEPGQFTWLQARRSAFAMNYHPFSFASSAERPDTVRFTIKAHDHFSRDVLDLRPGESIYLDGPFGAFVLPDAPSLVLIAAGVGVTPLVSMLETLADRGDTRPVQLWFGNRDEDSIPCHDEIAALVPRLNLEVTHVLSRPSGAWTGERGHVDAEYVRARVPSVPPGTVFCLCGPDAMMDDLEHALASAGVAGDAIRSERFAMV</sequence>
<dbReference type="InterPro" id="IPR039261">
    <property type="entry name" value="FNR_nucleotide-bd"/>
</dbReference>
<feature type="transmembrane region" description="Helical" evidence="13">
    <location>
        <begin position="121"/>
        <end position="141"/>
    </location>
</feature>
<keyword evidence="5" id="KW-0001">2Fe-2S</keyword>
<keyword evidence="16" id="KW-1185">Reference proteome</keyword>
<dbReference type="InterPro" id="IPR001433">
    <property type="entry name" value="OxRdtase_FAD/NAD-bd"/>
</dbReference>
<evidence type="ECO:0000256" key="9">
    <source>
        <dbReference type="ARBA" id="ARBA00023002"/>
    </source>
</evidence>
<dbReference type="Pfam" id="PF08022">
    <property type="entry name" value="FAD_binding_8"/>
    <property type="match status" value="1"/>
</dbReference>
<evidence type="ECO:0000256" key="6">
    <source>
        <dbReference type="ARBA" id="ARBA00022723"/>
    </source>
</evidence>
<feature type="transmembrane region" description="Helical" evidence="13">
    <location>
        <begin position="153"/>
        <end position="174"/>
    </location>
</feature>
<dbReference type="PANTHER" id="PTHR47354:SF6">
    <property type="entry name" value="NADH OXIDOREDUCTASE HCR"/>
    <property type="match status" value="1"/>
</dbReference>
<dbReference type="SUPFAM" id="SSF63380">
    <property type="entry name" value="Riboflavin synthase domain-like"/>
    <property type="match status" value="1"/>
</dbReference>
<keyword evidence="9" id="KW-0560">Oxidoreductase</keyword>
<protein>
    <recommendedName>
        <fullName evidence="14">FAD-binding FR-type domain-containing protein</fullName>
    </recommendedName>
</protein>
<evidence type="ECO:0000256" key="12">
    <source>
        <dbReference type="ARBA" id="ARBA00023136"/>
    </source>
</evidence>
<evidence type="ECO:0000256" key="3">
    <source>
        <dbReference type="ARBA" id="ARBA00022630"/>
    </source>
</evidence>
<keyword evidence="8 13" id="KW-1133">Transmembrane helix</keyword>
<feature type="transmembrane region" description="Helical" evidence="13">
    <location>
        <begin position="38"/>
        <end position="62"/>
    </location>
</feature>
<dbReference type="Pfam" id="PF01794">
    <property type="entry name" value="Ferric_reduct"/>
    <property type="match status" value="1"/>
</dbReference>
<evidence type="ECO:0000256" key="8">
    <source>
        <dbReference type="ARBA" id="ARBA00022989"/>
    </source>
</evidence>
<dbReference type="InterPro" id="IPR017927">
    <property type="entry name" value="FAD-bd_FR_type"/>
</dbReference>
<dbReference type="InterPro" id="IPR013130">
    <property type="entry name" value="Fe3_Rdtase_TM_dom"/>
</dbReference>
<keyword evidence="4 13" id="KW-0812">Transmembrane</keyword>
<gene>
    <name evidence="15" type="ORF">GCM10009775_30120</name>
</gene>
<dbReference type="SUPFAM" id="SSF52343">
    <property type="entry name" value="Ferredoxin reductase-like, C-terminal NADP-linked domain"/>
    <property type="match status" value="1"/>
</dbReference>
<organism evidence="15 16">
    <name type="scientific">Microbacterium aoyamense</name>
    <dbReference type="NCBI Taxonomy" id="344166"/>
    <lineage>
        <taxon>Bacteria</taxon>
        <taxon>Bacillati</taxon>
        <taxon>Actinomycetota</taxon>
        <taxon>Actinomycetes</taxon>
        <taxon>Micrococcales</taxon>
        <taxon>Microbacteriaceae</taxon>
        <taxon>Microbacterium</taxon>
    </lineage>
</organism>
<evidence type="ECO:0000256" key="1">
    <source>
        <dbReference type="ARBA" id="ARBA00001974"/>
    </source>
</evidence>
<evidence type="ECO:0000256" key="2">
    <source>
        <dbReference type="ARBA" id="ARBA00004141"/>
    </source>
</evidence>